<evidence type="ECO:0000313" key="2">
    <source>
        <dbReference type="EMBL" id="CBG68341.1"/>
    </source>
</evidence>
<protein>
    <recommendedName>
        <fullName evidence="4">HD domain-containing protein</fullName>
    </recommendedName>
</protein>
<dbReference type="eggNOG" id="COG4341">
    <property type="taxonomic scope" value="Bacteria"/>
</dbReference>
<dbReference type="AlphaFoldDB" id="C9Z537"/>
<proteinExistence type="predicted"/>
<evidence type="ECO:0000313" key="3">
    <source>
        <dbReference type="Proteomes" id="UP000001444"/>
    </source>
</evidence>
<dbReference type="Gene3D" id="1.10.3210.10">
    <property type="entry name" value="Hypothetical protein af1432"/>
    <property type="match status" value="1"/>
</dbReference>
<dbReference type="KEGG" id="scb:SCAB_11731"/>
<keyword evidence="3" id="KW-1185">Reference proteome</keyword>
<evidence type="ECO:0008006" key="4">
    <source>
        <dbReference type="Google" id="ProtNLM"/>
    </source>
</evidence>
<dbReference type="EMBL" id="FN554889">
    <property type="protein sequence ID" value="CBG68341.1"/>
    <property type="molecule type" value="Genomic_DNA"/>
</dbReference>
<accession>C9Z537</accession>
<gene>
    <name evidence="2" type="ordered locus">SCAB_11731</name>
</gene>
<name>C9Z537_STRSW</name>
<evidence type="ECO:0000256" key="1">
    <source>
        <dbReference type="SAM" id="MobiDB-lite"/>
    </source>
</evidence>
<organism evidence="2 3">
    <name type="scientific">Streptomyces scabiei (strain 87.22)</name>
    <dbReference type="NCBI Taxonomy" id="680198"/>
    <lineage>
        <taxon>Bacteria</taxon>
        <taxon>Bacillati</taxon>
        <taxon>Actinomycetota</taxon>
        <taxon>Actinomycetes</taxon>
        <taxon>Kitasatosporales</taxon>
        <taxon>Streptomycetaceae</taxon>
        <taxon>Streptomyces</taxon>
    </lineage>
</organism>
<feature type="region of interest" description="Disordered" evidence="1">
    <location>
        <begin position="41"/>
        <end position="68"/>
    </location>
</feature>
<reference evidence="2 3" key="1">
    <citation type="journal article" date="2010" name="Mol. Plant Microbe Interact.">
        <title>Streptomyces scabies 87-22 contains a coronafacic acid-like biosynthetic cluster that contributes to plant-microbe interactions.</title>
        <authorList>
            <person name="Bignell D.R."/>
            <person name="Seipke R.F."/>
            <person name="Huguet-Tapia J.C."/>
            <person name="Chambers A.H."/>
            <person name="Parry R.J."/>
            <person name="Loria R."/>
        </authorList>
    </citation>
    <scope>NUCLEOTIDE SEQUENCE [LARGE SCALE GENOMIC DNA]</scope>
    <source>
        <strain evidence="2 3">87.22</strain>
    </source>
</reference>
<dbReference type="SUPFAM" id="SSF109604">
    <property type="entry name" value="HD-domain/PDEase-like"/>
    <property type="match status" value="1"/>
</dbReference>
<dbReference type="Proteomes" id="UP000001444">
    <property type="component" value="Chromosome"/>
</dbReference>
<sequence>MAEWQADHDLLLCRNGISRGRTREDRRMELRGVDELMDLLHGRRGGVPAPQRRRDGPDRPPGTRPDPHAHALRTAALLRRGRPADKELQVAGLVHTLGQLLRPGEDTEDTDLAADAVRPLLGDRVAHLVRLHALGPDHLVRLHAGGWVDAGLVEDVLTLRQAGEAGRSAGLDTGDPEDWRTVLELVADRADRAERARQVGASAHHLPGA</sequence>
<dbReference type="HOGENOM" id="CLU_091985_1_0_11"/>